<evidence type="ECO:0000256" key="6">
    <source>
        <dbReference type="SAM" id="MobiDB-lite"/>
    </source>
</evidence>
<comment type="caution">
    <text evidence="9">The sequence shown here is derived from an EMBL/GenBank/DDBJ whole genome shotgun (WGS) entry which is preliminary data.</text>
</comment>
<feature type="compositionally biased region" description="Low complexity" evidence="6">
    <location>
        <begin position="354"/>
        <end position="366"/>
    </location>
</feature>
<feature type="region of interest" description="Disordered" evidence="6">
    <location>
        <begin position="303"/>
        <end position="493"/>
    </location>
</feature>
<feature type="region of interest" description="Disordered" evidence="6">
    <location>
        <begin position="632"/>
        <end position="685"/>
    </location>
</feature>
<feature type="compositionally biased region" description="Pro residues" evidence="6">
    <location>
        <begin position="367"/>
        <end position="386"/>
    </location>
</feature>
<keyword evidence="1" id="KW-0808">Transferase</keyword>
<protein>
    <recommendedName>
        <fullName evidence="8">Protein kinase domain-containing protein</fullName>
    </recommendedName>
</protein>
<evidence type="ECO:0000256" key="5">
    <source>
        <dbReference type="PROSITE-ProRule" id="PRU10141"/>
    </source>
</evidence>
<dbReference type="PANTHER" id="PTHR43289">
    <property type="entry name" value="MITOGEN-ACTIVATED PROTEIN KINASE KINASE KINASE 20-RELATED"/>
    <property type="match status" value="1"/>
</dbReference>
<evidence type="ECO:0000313" key="10">
    <source>
        <dbReference type="Proteomes" id="UP000623010"/>
    </source>
</evidence>
<dbReference type="GO" id="GO:0005524">
    <property type="term" value="F:ATP binding"/>
    <property type="evidence" value="ECO:0007669"/>
    <property type="project" value="UniProtKB-UniRule"/>
</dbReference>
<dbReference type="PROSITE" id="PS00108">
    <property type="entry name" value="PROTEIN_KINASE_ST"/>
    <property type="match status" value="1"/>
</dbReference>
<evidence type="ECO:0000256" key="4">
    <source>
        <dbReference type="ARBA" id="ARBA00022840"/>
    </source>
</evidence>
<dbReference type="PROSITE" id="PS00107">
    <property type="entry name" value="PROTEIN_KINASE_ATP"/>
    <property type="match status" value="1"/>
</dbReference>
<evidence type="ECO:0000259" key="8">
    <source>
        <dbReference type="PROSITE" id="PS50011"/>
    </source>
</evidence>
<keyword evidence="4 5" id="KW-0067">ATP-binding</keyword>
<dbReference type="Gene3D" id="1.10.510.10">
    <property type="entry name" value="Transferase(Phosphotransferase) domain 1"/>
    <property type="match status" value="1"/>
</dbReference>
<gene>
    <name evidence="9" type="ORF">GCM10010389_25850</name>
</gene>
<reference evidence="9" key="2">
    <citation type="submission" date="2020-09" db="EMBL/GenBank/DDBJ databases">
        <authorList>
            <person name="Sun Q."/>
            <person name="Ohkuma M."/>
        </authorList>
    </citation>
    <scope>NUCLEOTIDE SEQUENCE</scope>
    <source>
        <strain evidence="9">JCM 5016</strain>
    </source>
</reference>
<feature type="compositionally biased region" description="Pro residues" evidence="6">
    <location>
        <begin position="439"/>
        <end position="456"/>
    </location>
</feature>
<feature type="domain" description="Protein kinase" evidence="8">
    <location>
        <begin position="15"/>
        <end position="285"/>
    </location>
</feature>
<feature type="transmembrane region" description="Helical" evidence="7">
    <location>
        <begin position="500"/>
        <end position="521"/>
    </location>
</feature>
<organism evidence="9 10">
    <name type="scientific">Streptomyces echinoruber</name>
    <dbReference type="NCBI Taxonomy" id="68898"/>
    <lineage>
        <taxon>Bacteria</taxon>
        <taxon>Bacillati</taxon>
        <taxon>Actinomycetota</taxon>
        <taxon>Actinomycetes</taxon>
        <taxon>Kitasatosporales</taxon>
        <taxon>Streptomycetaceae</taxon>
        <taxon>Streptomyces</taxon>
    </lineage>
</organism>
<feature type="region of interest" description="Disordered" evidence="6">
    <location>
        <begin position="523"/>
        <end position="569"/>
    </location>
</feature>
<dbReference type="InterPro" id="IPR011009">
    <property type="entry name" value="Kinase-like_dom_sf"/>
</dbReference>
<evidence type="ECO:0000256" key="2">
    <source>
        <dbReference type="ARBA" id="ARBA00022741"/>
    </source>
</evidence>
<dbReference type="SMART" id="SM00220">
    <property type="entry name" value="S_TKc"/>
    <property type="match status" value="1"/>
</dbReference>
<feature type="compositionally biased region" description="Low complexity" evidence="6">
    <location>
        <begin position="551"/>
        <end position="565"/>
    </location>
</feature>
<dbReference type="RefSeq" id="WP_190057522.1">
    <property type="nucleotide sequence ID" value="NZ_BMWH01000007.1"/>
</dbReference>
<evidence type="ECO:0000256" key="3">
    <source>
        <dbReference type="ARBA" id="ARBA00022777"/>
    </source>
</evidence>
<dbReference type="InterPro" id="IPR017441">
    <property type="entry name" value="Protein_kinase_ATP_BS"/>
</dbReference>
<dbReference type="SUPFAM" id="SSF56112">
    <property type="entry name" value="Protein kinase-like (PK-like)"/>
    <property type="match status" value="1"/>
</dbReference>
<evidence type="ECO:0000256" key="1">
    <source>
        <dbReference type="ARBA" id="ARBA00022679"/>
    </source>
</evidence>
<dbReference type="EMBL" id="BMWH01000007">
    <property type="protein sequence ID" value="GGZ86257.1"/>
    <property type="molecule type" value="Genomic_DNA"/>
</dbReference>
<keyword evidence="7" id="KW-0812">Transmembrane</keyword>
<keyword evidence="10" id="KW-1185">Reference proteome</keyword>
<keyword evidence="7" id="KW-1133">Transmembrane helix</keyword>
<name>A0A918R4D1_9ACTN</name>
<dbReference type="Gene3D" id="3.30.200.20">
    <property type="entry name" value="Phosphorylase Kinase, domain 1"/>
    <property type="match status" value="1"/>
</dbReference>
<evidence type="ECO:0000313" key="9">
    <source>
        <dbReference type="EMBL" id="GGZ86257.1"/>
    </source>
</evidence>
<keyword evidence="3" id="KW-0418">Kinase</keyword>
<keyword evidence="7" id="KW-0472">Membrane</keyword>
<dbReference type="AlphaFoldDB" id="A0A918R4D1"/>
<feature type="compositionally biased region" description="Pro residues" evidence="6">
    <location>
        <begin position="405"/>
        <end position="415"/>
    </location>
</feature>
<sequence length="685" mass="70177">MEELRPEDPQHIGGYRLLARLGAGGMGQVYLARSERGRTVAVKLVRRELAEQEEFRARFRQEVEAARRVGGHWTAPVLDADTEAAVPWVATGYVAGPSLQQVVGHDHGALPERSVRILAAGLAHALRDIHAAGLVHRDLKPSNVLVTIDGPRVIDFGIARALETVADAGLTRTGALVGSPGFMAPEQVRGLRITPACDVFCLGSVLAYAATGRLPFGGADSGAHALMFRIAEEEPDLSGVPEGIADLVRACLRKDPAARPTLAEVLRRTGADDTVADGRSRDPWLPGALVAQLGRHAVRLLDAEDPQGPQDPQDSQSSQEPQDSQGSQSSQEPQGSQEPPAVTRDRGDTPAPAPAKTSAPGDTPAPQEAPPPGGTPAASTPPPPGRPGAAPAPVNHLPTVIVSSAPPPAPQPPYGAPQGPAAHGHPQPGPYGESGTTPPHGPTPPYGPHGPTPPPHGFYGAAPHPYGSTPPHGSTPPYGSGRPPAPLAPEPPHRTGRATALLVLLALVVALTAGGTVYALLRHGSGGTDDKAAPGPTRTSPTSPTSPAPTPATERSAAPAPASPSAGGGAVPDAYLGTWATTIDNASGVHTRQLTLSQGEVGDTVLTLVADGPLGGGTYHCVFTARLAEQPTAGGPLELGPSTVTGGQPRSACTPGAASELTLLPDGSLQRENTDSGERLTYTRQ</sequence>
<feature type="binding site" evidence="5">
    <location>
        <position position="43"/>
    </location>
    <ligand>
        <name>ATP</name>
        <dbReference type="ChEBI" id="CHEBI:30616"/>
    </ligand>
</feature>
<evidence type="ECO:0000256" key="7">
    <source>
        <dbReference type="SAM" id="Phobius"/>
    </source>
</evidence>
<feature type="compositionally biased region" description="Low complexity" evidence="6">
    <location>
        <begin position="533"/>
        <end position="543"/>
    </location>
</feature>
<dbReference type="GO" id="GO:0004674">
    <property type="term" value="F:protein serine/threonine kinase activity"/>
    <property type="evidence" value="ECO:0007669"/>
    <property type="project" value="TreeGrafter"/>
</dbReference>
<proteinExistence type="predicted"/>
<dbReference type="Pfam" id="PF00069">
    <property type="entry name" value="Pkinase"/>
    <property type="match status" value="1"/>
</dbReference>
<dbReference type="InterPro" id="IPR000719">
    <property type="entry name" value="Prot_kinase_dom"/>
</dbReference>
<dbReference type="CDD" id="cd14014">
    <property type="entry name" value="STKc_PknB_like"/>
    <property type="match status" value="1"/>
</dbReference>
<dbReference type="Proteomes" id="UP000623010">
    <property type="component" value="Unassembled WGS sequence"/>
</dbReference>
<dbReference type="InterPro" id="IPR008271">
    <property type="entry name" value="Ser/Thr_kinase_AS"/>
</dbReference>
<feature type="compositionally biased region" description="Low complexity" evidence="6">
    <location>
        <begin position="416"/>
        <end position="426"/>
    </location>
</feature>
<feature type="compositionally biased region" description="Low complexity" evidence="6">
    <location>
        <begin position="306"/>
        <end position="340"/>
    </location>
</feature>
<reference evidence="9" key="1">
    <citation type="journal article" date="2014" name="Int. J. Syst. Evol. Microbiol.">
        <title>Complete genome sequence of Corynebacterium casei LMG S-19264T (=DSM 44701T), isolated from a smear-ripened cheese.</title>
        <authorList>
            <consortium name="US DOE Joint Genome Institute (JGI-PGF)"/>
            <person name="Walter F."/>
            <person name="Albersmeier A."/>
            <person name="Kalinowski J."/>
            <person name="Ruckert C."/>
        </authorList>
    </citation>
    <scope>NUCLEOTIDE SEQUENCE</scope>
    <source>
        <strain evidence="9">JCM 5016</strain>
    </source>
</reference>
<dbReference type="PANTHER" id="PTHR43289:SF34">
    <property type="entry name" value="SERINE_THREONINE-PROTEIN KINASE YBDM-RELATED"/>
    <property type="match status" value="1"/>
</dbReference>
<keyword evidence="2 5" id="KW-0547">Nucleotide-binding</keyword>
<dbReference type="PROSITE" id="PS50011">
    <property type="entry name" value="PROTEIN_KINASE_DOM"/>
    <property type="match status" value="1"/>
</dbReference>
<accession>A0A918R4D1</accession>